<dbReference type="Proteomes" id="UP001286456">
    <property type="component" value="Unassembled WGS sequence"/>
</dbReference>
<reference evidence="1" key="1">
    <citation type="journal article" date="2023" name="Mol. Phylogenet. Evol.">
        <title>Genome-scale phylogeny and comparative genomics of the fungal order Sordariales.</title>
        <authorList>
            <person name="Hensen N."/>
            <person name="Bonometti L."/>
            <person name="Westerberg I."/>
            <person name="Brannstrom I.O."/>
            <person name="Guillou S."/>
            <person name="Cros-Aarteil S."/>
            <person name="Calhoun S."/>
            <person name="Haridas S."/>
            <person name="Kuo A."/>
            <person name="Mondo S."/>
            <person name="Pangilinan J."/>
            <person name="Riley R."/>
            <person name="LaButti K."/>
            <person name="Andreopoulos B."/>
            <person name="Lipzen A."/>
            <person name="Chen C."/>
            <person name="Yan M."/>
            <person name="Daum C."/>
            <person name="Ng V."/>
            <person name="Clum A."/>
            <person name="Steindorff A."/>
            <person name="Ohm R.A."/>
            <person name="Martin F."/>
            <person name="Silar P."/>
            <person name="Natvig D.O."/>
            <person name="Lalanne C."/>
            <person name="Gautier V."/>
            <person name="Ament-Velasquez S.L."/>
            <person name="Kruys A."/>
            <person name="Hutchinson M.I."/>
            <person name="Powell A.J."/>
            <person name="Barry K."/>
            <person name="Miller A.N."/>
            <person name="Grigoriev I.V."/>
            <person name="Debuchy R."/>
            <person name="Gladieux P."/>
            <person name="Hiltunen Thoren M."/>
            <person name="Johannesson H."/>
        </authorList>
    </citation>
    <scope>NUCLEOTIDE SEQUENCE</scope>
    <source>
        <strain evidence="1">SMH4131-1</strain>
    </source>
</reference>
<organism evidence="1 2">
    <name type="scientific">Cercophora scortea</name>
    <dbReference type="NCBI Taxonomy" id="314031"/>
    <lineage>
        <taxon>Eukaryota</taxon>
        <taxon>Fungi</taxon>
        <taxon>Dikarya</taxon>
        <taxon>Ascomycota</taxon>
        <taxon>Pezizomycotina</taxon>
        <taxon>Sordariomycetes</taxon>
        <taxon>Sordariomycetidae</taxon>
        <taxon>Sordariales</taxon>
        <taxon>Lasiosphaeriaceae</taxon>
        <taxon>Cercophora</taxon>
    </lineage>
</organism>
<gene>
    <name evidence="1" type="ORF">B0T19DRAFT_27462</name>
</gene>
<comment type="caution">
    <text evidence="1">The sequence shown here is derived from an EMBL/GenBank/DDBJ whole genome shotgun (WGS) entry which is preliminary data.</text>
</comment>
<accession>A0AAE0J4H5</accession>
<dbReference type="EMBL" id="JAUEPO010000001">
    <property type="protein sequence ID" value="KAK3336066.1"/>
    <property type="molecule type" value="Genomic_DNA"/>
</dbReference>
<reference evidence="1" key="2">
    <citation type="submission" date="2023-06" db="EMBL/GenBank/DDBJ databases">
        <authorList>
            <consortium name="Lawrence Berkeley National Laboratory"/>
            <person name="Haridas S."/>
            <person name="Hensen N."/>
            <person name="Bonometti L."/>
            <person name="Westerberg I."/>
            <person name="Brannstrom I.O."/>
            <person name="Guillou S."/>
            <person name="Cros-Aarteil S."/>
            <person name="Calhoun S."/>
            <person name="Kuo A."/>
            <person name="Mondo S."/>
            <person name="Pangilinan J."/>
            <person name="Riley R."/>
            <person name="Labutti K."/>
            <person name="Andreopoulos B."/>
            <person name="Lipzen A."/>
            <person name="Chen C."/>
            <person name="Yanf M."/>
            <person name="Daum C."/>
            <person name="Ng V."/>
            <person name="Clum A."/>
            <person name="Steindorff A."/>
            <person name="Ohm R."/>
            <person name="Martin F."/>
            <person name="Silar P."/>
            <person name="Natvig D."/>
            <person name="Lalanne C."/>
            <person name="Gautier V."/>
            <person name="Ament-Velasquez S.L."/>
            <person name="Kruys A."/>
            <person name="Hutchinson M.I."/>
            <person name="Powell A.J."/>
            <person name="Barry K."/>
            <person name="Miller A.N."/>
            <person name="Grigoriev I.V."/>
            <person name="Debuchy R."/>
            <person name="Gladieux P."/>
            <person name="Thoren M.H."/>
            <person name="Johannesson H."/>
        </authorList>
    </citation>
    <scope>NUCLEOTIDE SEQUENCE</scope>
    <source>
        <strain evidence="1">SMH4131-1</strain>
    </source>
</reference>
<sequence length="162" mass="18836">MDRVWNCRTASIWFPRSHVRIRGEGSRGENRRASAHFTQLTSTPRLRDFFSTFVSARVKHLSVGWAWMLLYQFARSDKHVREGGPEEGSNDSLSWDTMEHWTHNRASQIRTGRQSTCCYKMDGFFQTQLAPALLCESKTSRFSAEASELRTCESWRIRKSNP</sequence>
<evidence type="ECO:0000313" key="1">
    <source>
        <dbReference type="EMBL" id="KAK3336066.1"/>
    </source>
</evidence>
<protein>
    <submittedName>
        <fullName evidence="1">Uncharacterized protein</fullName>
    </submittedName>
</protein>
<evidence type="ECO:0000313" key="2">
    <source>
        <dbReference type="Proteomes" id="UP001286456"/>
    </source>
</evidence>
<dbReference type="AlphaFoldDB" id="A0AAE0J4H5"/>
<name>A0AAE0J4H5_9PEZI</name>
<proteinExistence type="predicted"/>
<keyword evidence="2" id="KW-1185">Reference proteome</keyword>